<feature type="signal peptide" evidence="2">
    <location>
        <begin position="1"/>
        <end position="15"/>
    </location>
</feature>
<name>A0A7J8RYX1_GOSDV</name>
<comment type="caution">
    <text evidence="3">The sequence shown here is derived from an EMBL/GenBank/DDBJ whole genome shotgun (WGS) entry which is preliminary data.</text>
</comment>
<reference evidence="3 4" key="1">
    <citation type="journal article" date="2019" name="Genome Biol. Evol.">
        <title>Insights into the evolution of the New World diploid cottons (Gossypium, subgenus Houzingenia) based on genome sequencing.</title>
        <authorList>
            <person name="Grover C.E."/>
            <person name="Arick M.A. 2nd"/>
            <person name="Thrash A."/>
            <person name="Conover J.L."/>
            <person name="Sanders W.S."/>
            <person name="Peterson D.G."/>
            <person name="Frelichowski J.E."/>
            <person name="Scheffler J.A."/>
            <person name="Scheffler B.E."/>
            <person name="Wendel J.F."/>
        </authorList>
    </citation>
    <scope>NUCLEOTIDE SEQUENCE [LARGE SCALE GENOMIC DNA]</scope>
    <source>
        <strain evidence="3">27</strain>
        <tissue evidence="3">Leaf</tissue>
    </source>
</reference>
<dbReference type="Proteomes" id="UP000593561">
    <property type="component" value="Unassembled WGS sequence"/>
</dbReference>
<proteinExistence type="predicted"/>
<evidence type="ECO:0000313" key="4">
    <source>
        <dbReference type="Proteomes" id="UP000593561"/>
    </source>
</evidence>
<feature type="transmembrane region" description="Helical" evidence="1">
    <location>
        <begin position="180"/>
        <end position="201"/>
    </location>
</feature>
<dbReference type="EMBL" id="JABFAC010000007">
    <property type="protein sequence ID" value="MBA0618999.1"/>
    <property type="molecule type" value="Genomic_DNA"/>
</dbReference>
<sequence>MIISMLILLLGRRSSEEVSTLVEGILTLHDSSRVYKVPISLQTRPDQSMCHWPSNGIYSVKSRLADKGVNVATTCPRCGEFESLDHVLVSCTIAQAVRQQMGYLQSPSSLHQLIVSLLQTTDFTAALWSLWFHRNLLVWNAEDFLRSLLMLLVLFCSIGTRRNLFLDEHSLTRVMQFHRLLVRVGLALVSLNVSLMLLLLFRTRDARVLLLRYGT</sequence>
<protein>
    <recommendedName>
        <fullName evidence="5">Reverse transcriptase zinc-binding domain-containing protein</fullName>
    </recommendedName>
</protein>
<evidence type="ECO:0008006" key="5">
    <source>
        <dbReference type="Google" id="ProtNLM"/>
    </source>
</evidence>
<keyword evidence="1" id="KW-0472">Membrane</keyword>
<gene>
    <name evidence="3" type="ORF">Godav_028258</name>
</gene>
<dbReference type="AlphaFoldDB" id="A0A7J8RYX1"/>
<keyword evidence="2" id="KW-0732">Signal</keyword>
<organism evidence="3 4">
    <name type="scientific">Gossypium davidsonii</name>
    <name type="common">Davidson's cotton</name>
    <name type="synonym">Gossypium klotzschianum subsp. davidsonii</name>
    <dbReference type="NCBI Taxonomy" id="34287"/>
    <lineage>
        <taxon>Eukaryota</taxon>
        <taxon>Viridiplantae</taxon>
        <taxon>Streptophyta</taxon>
        <taxon>Embryophyta</taxon>
        <taxon>Tracheophyta</taxon>
        <taxon>Spermatophyta</taxon>
        <taxon>Magnoliopsida</taxon>
        <taxon>eudicotyledons</taxon>
        <taxon>Gunneridae</taxon>
        <taxon>Pentapetalae</taxon>
        <taxon>rosids</taxon>
        <taxon>malvids</taxon>
        <taxon>Malvales</taxon>
        <taxon>Malvaceae</taxon>
        <taxon>Malvoideae</taxon>
        <taxon>Gossypium</taxon>
    </lineage>
</organism>
<keyword evidence="4" id="KW-1185">Reference proteome</keyword>
<evidence type="ECO:0000256" key="1">
    <source>
        <dbReference type="SAM" id="Phobius"/>
    </source>
</evidence>
<keyword evidence="1" id="KW-0812">Transmembrane</keyword>
<feature type="chain" id="PRO_5029593937" description="Reverse transcriptase zinc-binding domain-containing protein" evidence="2">
    <location>
        <begin position="16"/>
        <end position="215"/>
    </location>
</feature>
<evidence type="ECO:0000256" key="2">
    <source>
        <dbReference type="SAM" id="SignalP"/>
    </source>
</evidence>
<keyword evidence="1" id="KW-1133">Transmembrane helix</keyword>
<accession>A0A7J8RYX1</accession>
<evidence type="ECO:0000313" key="3">
    <source>
        <dbReference type="EMBL" id="MBA0618999.1"/>
    </source>
</evidence>